<dbReference type="EMBL" id="JAGMUV010000023">
    <property type="protein sequence ID" value="KAH7122930.1"/>
    <property type="molecule type" value="Genomic_DNA"/>
</dbReference>
<name>A0A9P9IKW1_9HYPO</name>
<feature type="region of interest" description="Disordered" evidence="1">
    <location>
        <begin position="1"/>
        <end position="40"/>
    </location>
</feature>
<keyword evidence="3" id="KW-1185">Reference proteome</keyword>
<protein>
    <submittedName>
        <fullName evidence="2">Uncharacterized protein</fullName>
    </submittedName>
</protein>
<dbReference type="AlphaFoldDB" id="A0A9P9IKW1"/>
<organism evidence="2 3">
    <name type="scientific">Dactylonectria macrodidyma</name>
    <dbReference type="NCBI Taxonomy" id="307937"/>
    <lineage>
        <taxon>Eukaryota</taxon>
        <taxon>Fungi</taxon>
        <taxon>Dikarya</taxon>
        <taxon>Ascomycota</taxon>
        <taxon>Pezizomycotina</taxon>
        <taxon>Sordariomycetes</taxon>
        <taxon>Hypocreomycetidae</taxon>
        <taxon>Hypocreales</taxon>
        <taxon>Nectriaceae</taxon>
        <taxon>Dactylonectria</taxon>
    </lineage>
</organism>
<sequence>MQTTSSPLPASKPGRVKRERSGDPILITSRSASPLPLSNKQSRDRVFAALEHGDSFLRDSRSITTADNLDEIELKRCFEILHACALATDPTATLKFTRETMEGFLDAVFNNWTGNATEEPAEPIMDFTLREYISVGSVCDQPNNHHGPESCSGSPLCRGAVYDGVAWLGLLKNETKRSCIAKIHKYNKHKAVWHARKLIQGWAKGSISMGEDSTVLSFVKREAVNAAFVAMGDGI</sequence>
<proteinExistence type="predicted"/>
<feature type="compositionally biased region" description="Polar residues" evidence="1">
    <location>
        <begin position="28"/>
        <end position="40"/>
    </location>
</feature>
<accession>A0A9P9IKW1</accession>
<comment type="caution">
    <text evidence="2">The sequence shown here is derived from an EMBL/GenBank/DDBJ whole genome shotgun (WGS) entry which is preliminary data.</text>
</comment>
<evidence type="ECO:0000256" key="1">
    <source>
        <dbReference type="SAM" id="MobiDB-lite"/>
    </source>
</evidence>
<dbReference type="OrthoDB" id="5130748at2759"/>
<gene>
    <name evidence="2" type="ORF">EDB81DRAFT_847260</name>
</gene>
<dbReference type="Proteomes" id="UP000738349">
    <property type="component" value="Unassembled WGS sequence"/>
</dbReference>
<reference evidence="2" key="1">
    <citation type="journal article" date="2021" name="Nat. Commun.">
        <title>Genetic determinants of endophytism in the Arabidopsis root mycobiome.</title>
        <authorList>
            <person name="Mesny F."/>
            <person name="Miyauchi S."/>
            <person name="Thiergart T."/>
            <person name="Pickel B."/>
            <person name="Atanasova L."/>
            <person name="Karlsson M."/>
            <person name="Huettel B."/>
            <person name="Barry K.W."/>
            <person name="Haridas S."/>
            <person name="Chen C."/>
            <person name="Bauer D."/>
            <person name="Andreopoulos W."/>
            <person name="Pangilinan J."/>
            <person name="LaButti K."/>
            <person name="Riley R."/>
            <person name="Lipzen A."/>
            <person name="Clum A."/>
            <person name="Drula E."/>
            <person name="Henrissat B."/>
            <person name="Kohler A."/>
            <person name="Grigoriev I.V."/>
            <person name="Martin F.M."/>
            <person name="Hacquard S."/>
        </authorList>
    </citation>
    <scope>NUCLEOTIDE SEQUENCE</scope>
    <source>
        <strain evidence="2">MPI-CAGE-AT-0147</strain>
    </source>
</reference>
<evidence type="ECO:0000313" key="2">
    <source>
        <dbReference type="EMBL" id="KAH7122930.1"/>
    </source>
</evidence>
<evidence type="ECO:0000313" key="3">
    <source>
        <dbReference type="Proteomes" id="UP000738349"/>
    </source>
</evidence>